<evidence type="ECO:0000313" key="1">
    <source>
        <dbReference type="EMBL" id="KFD62605.1"/>
    </source>
</evidence>
<name>A0A085MZF9_9BILA</name>
<organism evidence="1">
    <name type="scientific">Trichuris suis</name>
    <name type="common">pig whipworm</name>
    <dbReference type="NCBI Taxonomy" id="68888"/>
    <lineage>
        <taxon>Eukaryota</taxon>
        <taxon>Metazoa</taxon>
        <taxon>Ecdysozoa</taxon>
        <taxon>Nematoda</taxon>
        <taxon>Enoplea</taxon>
        <taxon>Dorylaimia</taxon>
        <taxon>Trichinellida</taxon>
        <taxon>Trichuridae</taxon>
        <taxon>Trichuris</taxon>
    </lineage>
</organism>
<protein>
    <submittedName>
        <fullName evidence="1">Uncharacterized protein</fullName>
    </submittedName>
</protein>
<proteinExistence type="predicted"/>
<dbReference type="EMBL" id="KL367591">
    <property type="protein sequence ID" value="KFD62605.1"/>
    <property type="molecule type" value="Genomic_DNA"/>
</dbReference>
<dbReference type="AlphaFoldDB" id="A0A085MZF9"/>
<sequence length="116" mass="13308">MVQPIHRTLQGRCWTSANAVWKVAVEDDGAAFLMASVKRRRWKGDRPSKKESRKWLLCDKSGHLMTYCNAFKNEKIDEASVRDETGSLRQCTFLSLNLNAFMSLTAENKCVQPRDQ</sequence>
<dbReference type="Proteomes" id="UP000030758">
    <property type="component" value="Unassembled WGS sequence"/>
</dbReference>
<accession>A0A085MZF9</accession>
<gene>
    <name evidence="1" type="ORF">M514_25173</name>
</gene>
<reference evidence="1" key="1">
    <citation type="journal article" date="2014" name="Nat. Genet.">
        <title>Genome and transcriptome of the porcine whipworm Trichuris suis.</title>
        <authorList>
            <person name="Jex A.R."/>
            <person name="Nejsum P."/>
            <person name="Schwarz E.M."/>
            <person name="Hu L."/>
            <person name="Young N.D."/>
            <person name="Hall R.S."/>
            <person name="Korhonen P.K."/>
            <person name="Liao S."/>
            <person name="Thamsborg S."/>
            <person name="Xia J."/>
            <person name="Xu P."/>
            <person name="Wang S."/>
            <person name="Scheerlinck J.P."/>
            <person name="Hofmann A."/>
            <person name="Sternberg P.W."/>
            <person name="Wang J."/>
            <person name="Gasser R.B."/>
        </authorList>
    </citation>
    <scope>NUCLEOTIDE SEQUENCE [LARGE SCALE GENOMIC DNA]</scope>
    <source>
        <strain evidence="1">DCEP-RM93F</strain>
    </source>
</reference>